<name>A0A7J8C2J9_ROUAE</name>
<sequence>MLPLYSHLYVHICIFGSCSADGEAVLILSTVDIWGWLILCCDGLSLHCRMGSRSPGPLEASSTPCIPTTVATKNDFGHCQMSPMVGVPNARAVTGLLGNRMHSRRWAAGKRAKLHLCLQPLPGASITASAPPRIIRH</sequence>
<reference evidence="1 2" key="1">
    <citation type="journal article" date="2020" name="Nature">
        <title>Six reference-quality genomes reveal evolution of bat adaptations.</title>
        <authorList>
            <person name="Jebb D."/>
            <person name="Huang Z."/>
            <person name="Pippel M."/>
            <person name="Hughes G.M."/>
            <person name="Lavrichenko K."/>
            <person name="Devanna P."/>
            <person name="Winkler S."/>
            <person name="Jermiin L.S."/>
            <person name="Skirmuntt E.C."/>
            <person name="Katzourakis A."/>
            <person name="Burkitt-Gray L."/>
            <person name="Ray D.A."/>
            <person name="Sullivan K.A.M."/>
            <person name="Roscito J.G."/>
            <person name="Kirilenko B.M."/>
            <person name="Davalos L.M."/>
            <person name="Corthals A.P."/>
            <person name="Power M.L."/>
            <person name="Jones G."/>
            <person name="Ransome R.D."/>
            <person name="Dechmann D.K.N."/>
            <person name="Locatelli A.G."/>
            <person name="Puechmaille S.J."/>
            <person name="Fedrigo O."/>
            <person name="Jarvis E.D."/>
            <person name="Hiller M."/>
            <person name="Vernes S.C."/>
            <person name="Myers E.W."/>
            <person name="Teeling E.C."/>
        </authorList>
    </citation>
    <scope>NUCLEOTIDE SEQUENCE [LARGE SCALE GENOMIC DNA]</scope>
    <source>
        <strain evidence="1">MRouAeg1</strain>
        <tissue evidence="1">Muscle</tissue>
    </source>
</reference>
<organism evidence="1 2">
    <name type="scientific">Rousettus aegyptiacus</name>
    <name type="common">Egyptian fruit bat</name>
    <name type="synonym">Pteropus aegyptiacus</name>
    <dbReference type="NCBI Taxonomy" id="9407"/>
    <lineage>
        <taxon>Eukaryota</taxon>
        <taxon>Metazoa</taxon>
        <taxon>Chordata</taxon>
        <taxon>Craniata</taxon>
        <taxon>Vertebrata</taxon>
        <taxon>Euteleostomi</taxon>
        <taxon>Mammalia</taxon>
        <taxon>Eutheria</taxon>
        <taxon>Laurasiatheria</taxon>
        <taxon>Chiroptera</taxon>
        <taxon>Yinpterochiroptera</taxon>
        <taxon>Pteropodoidea</taxon>
        <taxon>Pteropodidae</taxon>
        <taxon>Rousettinae</taxon>
        <taxon>Rousettus</taxon>
    </lineage>
</organism>
<evidence type="ECO:0000313" key="2">
    <source>
        <dbReference type="Proteomes" id="UP000593571"/>
    </source>
</evidence>
<protein>
    <submittedName>
        <fullName evidence="1">Uncharacterized protein</fullName>
    </submittedName>
</protein>
<accession>A0A7J8C2J9</accession>
<dbReference type="AlphaFoldDB" id="A0A7J8C2J9"/>
<proteinExistence type="predicted"/>
<evidence type="ECO:0000313" key="1">
    <source>
        <dbReference type="EMBL" id="KAF6405083.1"/>
    </source>
</evidence>
<dbReference type="Proteomes" id="UP000593571">
    <property type="component" value="Unassembled WGS sequence"/>
</dbReference>
<keyword evidence="2" id="KW-1185">Reference proteome</keyword>
<dbReference type="EMBL" id="JACASE010000015">
    <property type="protein sequence ID" value="KAF6405083.1"/>
    <property type="molecule type" value="Genomic_DNA"/>
</dbReference>
<gene>
    <name evidence="1" type="ORF">HJG63_009394</name>
</gene>
<comment type="caution">
    <text evidence="1">The sequence shown here is derived from an EMBL/GenBank/DDBJ whole genome shotgun (WGS) entry which is preliminary data.</text>
</comment>